<dbReference type="OrthoDB" id="10426077at2759"/>
<name>A0A2G9UUJ2_TELCI</name>
<keyword evidence="3" id="KW-1185">Reference proteome</keyword>
<reference evidence="2 3" key="1">
    <citation type="submission" date="2015-09" db="EMBL/GenBank/DDBJ databases">
        <title>Draft genome of the parasitic nematode Teladorsagia circumcincta isolate WARC Sus (inbred).</title>
        <authorList>
            <person name="Mitreva M."/>
        </authorList>
    </citation>
    <scope>NUCLEOTIDE SEQUENCE [LARGE SCALE GENOMIC DNA]</scope>
    <source>
        <strain evidence="2 3">S</strain>
    </source>
</reference>
<dbReference type="EMBL" id="KZ345365">
    <property type="protein sequence ID" value="PIO73909.1"/>
    <property type="molecule type" value="Genomic_DNA"/>
</dbReference>
<keyword evidence="1" id="KW-0732">Signal</keyword>
<dbReference type="AlphaFoldDB" id="A0A2G9UUJ2"/>
<accession>A0A2G9UUJ2</accession>
<feature type="chain" id="PRO_5013560578" evidence="1">
    <location>
        <begin position="28"/>
        <end position="135"/>
    </location>
</feature>
<evidence type="ECO:0000313" key="2">
    <source>
        <dbReference type="EMBL" id="PIO73909.1"/>
    </source>
</evidence>
<dbReference type="Proteomes" id="UP000230423">
    <property type="component" value="Unassembled WGS sequence"/>
</dbReference>
<gene>
    <name evidence="2" type="ORF">TELCIR_04102</name>
</gene>
<proteinExistence type="predicted"/>
<feature type="signal peptide" evidence="1">
    <location>
        <begin position="1"/>
        <end position="27"/>
    </location>
</feature>
<sequence length="135" mass="15155">MIGGILFTASAILALLHFLHNSPYSCSDAYPMPRRIQIFHVNRALQDKEGTKIRDSALYVIAQDYRGAEDIPFVDGSEQFLASLSLCCYIIATNHLLKAITTFNRRSSAQAWRSHQSRMLCALHFVTGYVIDECG</sequence>
<evidence type="ECO:0000313" key="3">
    <source>
        <dbReference type="Proteomes" id="UP000230423"/>
    </source>
</evidence>
<organism evidence="2 3">
    <name type="scientific">Teladorsagia circumcincta</name>
    <name type="common">Brown stomach worm</name>
    <name type="synonym">Ostertagia circumcincta</name>
    <dbReference type="NCBI Taxonomy" id="45464"/>
    <lineage>
        <taxon>Eukaryota</taxon>
        <taxon>Metazoa</taxon>
        <taxon>Ecdysozoa</taxon>
        <taxon>Nematoda</taxon>
        <taxon>Chromadorea</taxon>
        <taxon>Rhabditida</taxon>
        <taxon>Rhabditina</taxon>
        <taxon>Rhabditomorpha</taxon>
        <taxon>Strongyloidea</taxon>
        <taxon>Trichostrongylidae</taxon>
        <taxon>Teladorsagia</taxon>
    </lineage>
</organism>
<evidence type="ECO:0000256" key="1">
    <source>
        <dbReference type="SAM" id="SignalP"/>
    </source>
</evidence>
<protein>
    <submittedName>
        <fullName evidence="2">Uncharacterized protein</fullName>
    </submittedName>
</protein>